<evidence type="ECO:0000313" key="2">
    <source>
        <dbReference type="Proteomes" id="UP000037035"/>
    </source>
</evidence>
<proteinExistence type="predicted"/>
<comment type="caution">
    <text evidence="1">The sequence shown here is derived from an EMBL/GenBank/DDBJ whole genome shotgun (WGS) entry which is preliminary data.</text>
</comment>
<dbReference type="GO" id="GO:0061640">
    <property type="term" value="P:cytoskeleton-dependent cytokinesis"/>
    <property type="evidence" value="ECO:0007669"/>
    <property type="project" value="InterPro"/>
</dbReference>
<dbReference type="AlphaFoldDB" id="A0A0L6VC06"/>
<name>A0A0L6VC06_9BASI</name>
<keyword evidence="2" id="KW-1185">Reference proteome</keyword>
<sequence length="225" mass="24872">MTSSHSDPHQQTEMELDDPTLAIDLRIRLLECVFAGALPTSDAFVRRFSSEASLHKSLAIRLERVLGSLATILDSKPNDAIHRFVQSYDLNEPLLHLPNPLSANKEAAPLSLSQKASLVLEAGPEIVQLERDLREIELLDTRGFVGAGKLADGDWSQDELSNSLANPLQESSKTIGEMEQRATDLLSRYDSYVSTLSDIFVSWDSILTTLEEDLHNLRVAKSTSS</sequence>
<gene>
    <name evidence="1" type="ORF">VP01_19g10</name>
</gene>
<protein>
    <submittedName>
        <fullName evidence="1">Uncharacterized protein</fullName>
    </submittedName>
</protein>
<dbReference type="VEuPathDB" id="FungiDB:VP01_19g10"/>
<dbReference type="STRING" id="27349.A0A0L6VC06"/>
<organism evidence="1 2">
    <name type="scientific">Puccinia sorghi</name>
    <dbReference type="NCBI Taxonomy" id="27349"/>
    <lineage>
        <taxon>Eukaryota</taxon>
        <taxon>Fungi</taxon>
        <taxon>Dikarya</taxon>
        <taxon>Basidiomycota</taxon>
        <taxon>Pucciniomycotina</taxon>
        <taxon>Pucciniomycetes</taxon>
        <taxon>Pucciniales</taxon>
        <taxon>Pucciniaceae</taxon>
        <taxon>Puccinia</taxon>
    </lineage>
</organism>
<dbReference type="GO" id="GO:0005869">
    <property type="term" value="C:dynactin complex"/>
    <property type="evidence" value="ECO:0007669"/>
    <property type="project" value="InterPro"/>
</dbReference>
<dbReference type="Proteomes" id="UP000037035">
    <property type="component" value="Unassembled WGS sequence"/>
</dbReference>
<dbReference type="OrthoDB" id="16729at2759"/>
<evidence type="ECO:0000313" key="1">
    <source>
        <dbReference type="EMBL" id="KNZ58092.1"/>
    </source>
</evidence>
<dbReference type="EMBL" id="LAVV01006837">
    <property type="protein sequence ID" value="KNZ58092.1"/>
    <property type="molecule type" value="Genomic_DNA"/>
</dbReference>
<accession>A0A0L6VC06</accession>
<dbReference type="InterPro" id="IPR009991">
    <property type="entry name" value="DCTN3"/>
</dbReference>
<reference evidence="1 2" key="1">
    <citation type="submission" date="2015-08" db="EMBL/GenBank/DDBJ databases">
        <title>Next Generation Sequencing and Analysis of the Genome of Puccinia sorghi L Schw, the Causal Agent of Maize Common Rust.</title>
        <authorList>
            <person name="Rochi L."/>
            <person name="Burguener G."/>
            <person name="Darino M."/>
            <person name="Turjanski A."/>
            <person name="Kreff E."/>
            <person name="Dieguez M.J."/>
            <person name="Sacco F."/>
        </authorList>
    </citation>
    <scope>NUCLEOTIDE SEQUENCE [LARGE SCALE GENOMIC DNA]</scope>
    <source>
        <strain evidence="1 2">RO10H11247</strain>
    </source>
</reference>
<dbReference type="Pfam" id="PF07426">
    <property type="entry name" value="Dynactin_p22"/>
    <property type="match status" value="1"/>
</dbReference>